<dbReference type="InterPro" id="IPR003599">
    <property type="entry name" value="Ig_sub"/>
</dbReference>
<dbReference type="GO" id="GO:0048812">
    <property type="term" value="P:neuron projection morphogenesis"/>
    <property type="evidence" value="ECO:0007669"/>
    <property type="project" value="UniProtKB-ARBA"/>
</dbReference>
<dbReference type="GO" id="GO:0007155">
    <property type="term" value="P:cell adhesion"/>
    <property type="evidence" value="ECO:0007669"/>
    <property type="project" value="UniProtKB-KW"/>
</dbReference>
<feature type="domain" description="Ig-like" evidence="10">
    <location>
        <begin position="564"/>
        <end position="649"/>
    </location>
</feature>
<evidence type="ECO:0000256" key="7">
    <source>
        <dbReference type="ARBA" id="ARBA00023136"/>
    </source>
</evidence>
<gene>
    <name evidence="11" type="ORF">AFUS01_LOCUS42184</name>
</gene>
<accession>A0A8J2PQH4</accession>
<evidence type="ECO:0000313" key="12">
    <source>
        <dbReference type="Proteomes" id="UP000708208"/>
    </source>
</evidence>
<dbReference type="PANTHER" id="PTHR12231">
    <property type="entry name" value="CTX-RELATED TYPE I TRANSMEMBRANE PROTEIN"/>
    <property type="match status" value="1"/>
</dbReference>
<dbReference type="PANTHER" id="PTHR12231:SF253">
    <property type="entry name" value="DPR-INTERACTING PROTEIN ETA, ISOFORM B-RELATED"/>
    <property type="match status" value="1"/>
</dbReference>
<name>A0A8J2PQH4_9HEXA</name>
<keyword evidence="4" id="KW-0677">Repeat</keyword>
<evidence type="ECO:0000256" key="1">
    <source>
        <dbReference type="ARBA" id="ARBA00004167"/>
    </source>
</evidence>
<comment type="subcellular location">
    <subcellularLocation>
        <location evidence="1">Membrane</location>
        <topology evidence="1">Single-pass membrane protein</topology>
    </subcellularLocation>
</comment>
<evidence type="ECO:0000256" key="3">
    <source>
        <dbReference type="ARBA" id="ARBA00022729"/>
    </source>
</evidence>
<evidence type="ECO:0000256" key="6">
    <source>
        <dbReference type="ARBA" id="ARBA00022989"/>
    </source>
</evidence>
<sequence length="663" mass="72943">MSSFGFLIRSANLGYRSILWRNIILVLSLLVTGCTSRNGLYDTEAPNFFTHEPPRFNYFTNDKGLLLQCIARGSPRPTITWMNAVTSEPLSNINGLRQNLANGSIFYPPFSVSFYRSDIHNASIYCLAGNAAGQIRSRDIAIRAVINQRHDIRLEDIYTTKGNDALLKCVIPEAVKDFVSVTSWIKDSTYNIFPHSGGGSGRYFMVPSGELLIEGASANDSTSTFQCRTVNRLTGKTLESETLARIRLQGGERESEPRILSQVTELHFKEGETGVLLCLSEGYPPPSQGWLKADGFGGFESVRQTERIRIRRSSVIIENLGIQDTAVYICNATNRHGSARHQIHLVVQSPLAVQVLPPVMTVDVGKSAEFSCWTNNQGIGNSNLGVVSGGGGVNRKDSNDGATKIRWFKNGKELTASTRVAFSPSGDKLRIAYIQREDMGMIQCMVLSQTDMSQAAAQLRLGDASPHFTYRFIEQTLQPGQSVSLKCTASGNPTPRITWLLDGFIPPISERLLIGQYVTMNGDVVSHLNITKTKVEDGGEYSCTVNNTHGTLSHSARLNIYGLPYVRPMPVVTAVASKTLTIKCPAAGFPLEWPIVWEKDNQVLPLSRRQVVSPDGILTIRDVDRSADAGLYSCTARNKQGHSDQKSVQVNVVEAICLPQYKK</sequence>
<dbReference type="InterPro" id="IPR007110">
    <property type="entry name" value="Ig-like_dom"/>
</dbReference>
<dbReference type="AlphaFoldDB" id="A0A8J2PQH4"/>
<protein>
    <recommendedName>
        <fullName evidence="10">Ig-like domain-containing protein</fullName>
    </recommendedName>
</protein>
<feature type="domain" description="Ig-like" evidence="10">
    <location>
        <begin position="161"/>
        <end position="244"/>
    </location>
</feature>
<dbReference type="InterPro" id="IPR013098">
    <property type="entry name" value="Ig_I-set"/>
</dbReference>
<evidence type="ECO:0000256" key="8">
    <source>
        <dbReference type="ARBA" id="ARBA00023157"/>
    </source>
</evidence>
<dbReference type="GO" id="GO:0016020">
    <property type="term" value="C:membrane"/>
    <property type="evidence" value="ECO:0007669"/>
    <property type="project" value="UniProtKB-SubCell"/>
</dbReference>
<dbReference type="InterPro" id="IPR003598">
    <property type="entry name" value="Ig_sub2"/>
</dbReference>
<feature type="domain" description="Ig-like" evidence="10">
    <location>
        <begin position="257"/>
        <end position="346"/>
    </location>
</feature>
<organism evidence="11 12">
    <name type="scientific">Allacma fusca</name>
    <dbReference type="NCBI Taxonomy" id="39272"/>
    <lineage>
        <taxon>Eukaryota</taxon>
        <taxon>Metazoa</taxon>
        <taxon>Ecdysozoa</taxon>
        <taxon>Arthropoda</taxon>
        <taxon>Hexapoda</taxon>
        <taxon>Collembola</taxon>
        <taxon>Symphypleona</taxon>
        <taxon>Sminthuridae</taxon>
        <taxon>Allacma</taxon>
    </lineage>
</organism>
<dbReference type="PROSITE" id="PS50835">
    <property type="entry name" value="IG_LIKE"/>
    <property type="match status" value="6"/>
</dbReference>
<proteinExistence type="predicted"/>
<dbReference type="Pfam" id="PF07679">
    <property type="entry name" value="I-set"/>
    <property type="match status" value="3"/>
</dbReference>
<dbReference type="Proteomes" id="UP000708208">
    <property type="component" value="Unassembled WGS sequence"/>
</dbReference>
<keyword evidence="3" id="KW-0732">Signal</keyword>
<keyword evidence="6" id="KW-1133">Transmembrane helix</keyword>
<evidence type="ECO:0000259" key="10">
    <source>
        <dbReference type="PROSITE" id="PS50835"/>
    </source>
</evidence>
<dbReference type="Pfam" id="PF13927">
    <property type="entry name" value="Ig_3"/>
    <property type="match status" value="1"/>
</dbReference>
<evidence type="ECO:0000256" key="2">
    <source>
        <dbReference type="ARBA" id="ARBA00022692"/>
    </source>
</evidence>
<dbReference type="InterPro" id="IPR051170">
    <property type="entry name" value="Neural/epithelial_adhesion"/>
</dbReference>
<dbReference type="EMBL" id="CAJVCH010565369">
    <property type="protein sequence ID" value="CAG7832500.1"/>
    <property type="molecule type" value="Genomic_DNA"/>
</dbReference>
<dbReference type="CDD" id="cd20956">
    <property type="entry name" value="IgI_4_Dscam"/>
    <property type="match status" value="1"/>
</dbReference>
<keyword evidence="9" id="KW-0393">Immunoglobulin domain</keyword>
<dbReference type="SMART" id="SM00409">
    <property type="entry name" value="IG"/>
    <property type="match status" value="5"/>
</dbReference>
<evidence type="ECO:0000256" key="4">
    <source>
        <dbReference type="ARBA" id="ARBA00022737"/>
    </source>
</evidence>
<feature type="domain" description="Ig-like" evidence="10">
    <location>
        <begin position="46"/>
        <end position="141"/>
    </location>
</feature>
<evidence type="ECO:0000256" key="5">
    <source>
        <dbReference type="ARBA" id="ARBA00022889"/>
    </source>
</evidence>
<dbReference type="CDD" id="cd20958">
    <property type="entry name" value="IgI_5_Dscam"/>
    <property type="match status" value="1"/>
</dbReference>
<comment type="caution">
    <text evidence="11">The sequence shown here is derived from an EMBL/GenBank/DDBJ whole genome shotgun (WGS) entry which is preliminary data.</text>
</comment>
<evidence type="ECO:0000256" key="9">
    <source>
        <dbReference type="ARBA" id="ARBA00023319"/>
    </source>
</evidence>
<dbReference type="SMART" id="SM00408">
    <property type="entry name" value="IGc2"/>
    <property type="match status" value="4"/>
</dbReference>
<feature type="domain" description="Ig-like" evidence="10">
    <location>
        <begin position="466"/>
        <end position="559"/>
    </location>
</feature>
<keyword evidence="12" id="KW-1185">Reference proteome</keyword>
<keyword evidence="2" id="KW-0812">Transmembrane</keyword>
<dbReference type="OrthoDB" id="152385at2759"/>
<feature type="domain" description="Ig-like" evidence="10">
    <location>
        <begin position="350"/>
        <end position="460"/>
    </location>
</feature>
<keyword evidence="7" id="KW-0472">Membrane</keyword>
<reference evidence="11" key="1">
    <citation type="submission" date="2021-06" db="EMBL/GenBank/DDBJ databases">
        <authorList>
            <person name="Hodson N. C."/>
            <person name="Mongue J. A."/>
            <person name="Jaron S. K."/>
        </authorList>
    </citation>
    <scope>NUCLEOTIDE SEQUENCE</scope>
</reference>
<evidence type="ECO:0000313" key="11">
    <source>
        <dbReference type="EMBL" id="CAG7832500.1"/>
    </source>
</evidence>
<dbReference type="FunFam" id="2.60.40.10:FF:000017">
    <property type="entry name" value="Down syndrome cell adhesion molecule b"/>
    <property type="match status" value="1"/>
</dbReference>
<keyword evidence="5" id="KW-0130">Cell adhesion</keyword>
<keyword evidence="8" id="KW-1015">Disulfide bond</keyword>